<organism evidence="2">
    <name type="scientific">bioreactor metagenome</name>
    <dbReference type="NCBI Taxonomy" id="1076179"/>
    <lineage>
        <taxon>unclassified sequences</taxon>
        <taxon>metagenomes</taxon>
        <taxon>ecological metagenomes</taxon>
    </lineage>
</organism>
<keyword evidence="2" id="KW-0378">Hydrolase</keyword>
<dbReference type="EMBL" id="VSSQ01145572">
    <property type="protein sequence ID" value="MPN64539.1"/>
    <property type="molecule type" value="Genomic_DNA"/>
</dbReference>
<evidence type="ECO:0000313" key="2">
    <source>
        <dbReference type="EMBL" id="MPN64539.1"/>
    </source>
</evidence>
<gene>
    <name evidence="2" type="primary">pgl_28</name>
    <name evidence="2" type="ORF">SDC9_212314</name>
</gene>
<comment type="caution">
    <text evidence="2">The sequence shown here is derived from an EMBL/GenBank/DDBJ whole genome shotgun (WGS) entry which is preliminary data.</text>
</comment>
<dbReference type="GO" id="GO:0017057">
    <property type="term" value="F:6-phosphogluconolactonase activity"/>
    <property type="evidence" value="ECO:0007669"/>
    <property type="project" value="UniProtKB-EC"/>
</dbReference>
<dbReference type="EC" id="3.1.1.31" evidence="2"/>
<comment type="similarity">
    <text evidence="1">Belongs to the cycloisomerase 2 family.</text>
</comment>
<sequence length="105" mass="11842">MGESQAGEIVIHPNNRFIYSSNRTHDSIALFHRNLETGYLKLISCTSCLGKIPRFIELGIDGKQLFVANEESDTINIFSVDEETGELRFSERTIYVGSPVCIIFK</sequence>
<dbReference type="Gene3D" id="2.130.10.10">
    <property type="entry name" value="YVTN repeat-like/Quinoprotein amine dehydrogenase"/>
    <property type="match status" value="1"/>
</dbReference>
<dbReference type="AlphaFoldDB" id="A0A645JP53"/>
<dbReference type="InterPro" id="IPR019405">
    <property type="entry name" value="Lactonase_7-beta_prop"/>
</dbReference>
<dbReference type="InterPro" id="IPR015943">
    <property type="entry name" value="WD40/YVTN_repeat-like_dom_sf"/>
</dbReference>
<accession>A0A645JP53</accession>
<protein>
    <submittedName>
        <fullName evidence="2">6-phosphogluconolactonase</fullName>
        <ecNumber evidence="2">3.1.1.31</ecNumber>
    </submittedName>
</protein>
<dbReference type="InterPro" id="IPR050282">
    <property type="entry name" value="Cycloisomerase_2"/>
</dbReference>
<dbReference type="PANTHER" id="PTHR30344:SF1">
    <property type="entry name" value="6-PHOSPHOGLUCONOLACTONASE"/>
    <property type="match status" value="1"/>
</dbReference>
<evidence type="ECO:0000256" key="1">
    <source>
        <dbReference type="ARBA" id="ARBA00005564"/>
    </source>
</evidence>
<dbReference type="Pfam" id="PF10282">
    <property type="entry name" value="Lactonase"/>
    <property type="match status" value="1"/>
</dbReference>
<reference evidence="2" key="1">
    <citation type="submission" date="2019-08" db="EMBL/GenBank/DDBJ databases">
        <authorList>
            <person name="Kucharzyk K."/>
            <person name="Murdoch R.W."/>
            <person name="Higgins S."/>
            <person name="Loffler F."/>
        </authorList>
    </citation>
    <scope>NUCLEOTIDE SEQUENCE</scope>
</reference>
<dbReference type="PANTHER" id="PTHR30344">
    <property type="entry name" value="6-PHOSPHOGLUCONOLACTONASE-RELATED"/>
    <property type="match status" value="1"/>
</dbReference>
<dbReference type="InterPro" id="IPR011048">
    <property type="entry name" value="Haem_d1_sf"/>
</dbReference>
<name>A0A645JP53_9ZZZZ</name>
<proteinExistence type="inferred from homology"/>
<dbReference type="SUPFAM" id="SSF51004">
    <property type="entry name" value="C-terminal (heme d1) domain of cytochrome cd1-nitrite reductase"/>
    <property type="match status" value="1"/>
</dbReference>